<dbReference type="Pfam" id="PF26017">
    <property type="entry name" value="BACK_BTBD8"/>
    <property type="match status" value="1"/>
</dbReference>
<reference evidence="3 4" key="1">
    <citation type="journal article" date="2013" name="Nature">
        <title>Insights into bilaterian evolution from three spiralian genomes.</title>
        <authorList>
            <person name="Simakov O."/>
            <person name="Marletaz F."/>
            <person name="Cho S.J."/>
            <person name="Edsinger-Gonzales E."/>
            <person name="Havlak P."/>
            <person name="Hellsten U."/>
            <person name="Kuo D.H."/>
            <person name="Larsson T."/>
            <person name="Lv J."/>
            <person name="Arendt D."/>
            <person name="Savage R."/>
            <person name="Osoegawa K."/>
            <person name="de Jong P."/>
            <person name="Grimwood J."/>
            <person name="Chapman J.A."/>
            <person name="Shapiro H."/>
            <person name="Aerts A."/>
            <person name="Otillar R.P."/>
            <person name="Terry A.Y."/>
            <person name="Boore J.L."/>
            <person name="Grigoriev I.V."/>
            <person name="Lindberg D.R."/>
            <person name="Seaver E.C."/>
            <person name="Weisblat D.A."/>
            <person name="Putnam N.H."/>
            <person name="Rokhsar D.S."/>
        </authorList>
    </citation>
    <scope>NUCLEOTIDE SEQUENCE [LARGE SCALE GENOMIC DNA]</scope>
</reference>
<dbReference type="Pfam" id="PF00651">
    <property type="entry name" value="BTB"/>
    <property type="match status" value="1"/>
</dbReference>
<dbReference type="InterPro" id="IPR011333">
    <property type="entry name" value="SKP1/BTB/POZ_sf"/>
</dbReference>
<dbReference type="AlphaFoldDB" id="V4A822"/>
<organism evidence="3 4">
    <name type="scientific">Lottia gigantea</name>
    <name type="common">Giant owl limpet</name>
    <dbReference type="NCBI Taxonomy" id="225164"/>
    <lineage>
        <taxon>Eukaryota</taxon>
        <taxon>Metazoa</taxon>
        <taxon>Spiralia</taxon>
        <taxon>Lophotrochozoa</taxon>
        <taxon>Mollusca</taxon>
        <taxon>Gastropoda</taxon>
        <taxon>Patellogastropoda</taxon>
        <taxon>Lottioidea</taxon>
        <taxon>Lottiidae</taxon>
        <taxon>Lottia</taxon>
    </lineage>
</organism>
<feature type="compositionally biased region" description="Polar residues" evidence="1">
    <location>
        <begin position="718"/>
        <end position="749"/>
    </location>
</feature>
<dbReference type="CDD" id="cd18490">
    <property type="entry name" value="BACK_BTBD8"/>
    <property type="match status" value="1"/>
</dbReference>
<gene>
    <name evidence="3" type="ORF">LOTGIDRAFT_162329</name>
</gene>
<feature type="compositionally biased region" description="Basic and acidic residues" evidence="1">
    <location>
        <begin position="786"/>
        <end position="796"/>
    </location>
</feature>
<feature type="region of interest" description="Disordered" evidence="1">
    <location>
        <begin position="682"/>
        <end position="796"/>
    </location>
</feature>
<dbReference type="SMART" id="SM00225">
    <property type="entry name" value="BTB"/>
    <property type="match status" value="1"/>
</dbReference>
<dbReference type="Gene3D" id="3.30.710.10">
    <property type="entry name" value="Potassium Channel Kv1.1, Chain A"/>
    <property type="match status" value="1"/>
</dbReference>
<evidence type="ECO:0000313" key="4">
    <source>
        <dbReference type="Proteomes" id="UP000030746"/>
    </source>
</evidence>
<evidence type="ECO:0000313" key="3">
    <source>
        <dbReference type="EMBL" id="ESO92852.1"/>
    </source>
</evidence>
<feature type="compositionally biased region" description="Basic residues" evidence="1">
    <location>
        <begin position="771"/>
        <end position="780"/>
    </location>
</feature>
<protein>
    <recommendedName>
        <fullName evidence="2">BTB domain-containing protein</fullName>
    </recommendedName>
</protein>
<dbReference type="CTD" id="20238981"/>
<dbReference type="GeneID" id="20238981"/>
<dbReference type="SUPFAM" id="SSF54695">
    <property type="entry name" value="POZ domain"/>
    <property type="match status" value="1"/>
</dbReference>
<dbReference type="InterPro" id="IPR043225">
    <property type="entry name" value="BACK_BTBD8"/>
</dbReference>
<keyword evidence="4" id="KW-1185">Reference proteome</keyword>
<dbReference type="OMA" id="ACCKLGS"/>
<feature type="domain" description="BTB" evidence="2">
    <location>
        <begin position="339"/>
        <end position="416"/>
    </location>
</feature>
<dbReference type="STRING" id="225164.V4A822"/>
<dbReference type="OrthoDB" id="409642at2759"/>
<dbReference type="CDD" id="cd18286">
    <property type="entry name" value="BTB2_POZ_BTBD8"/>
    <property type="match status" value="1"/>
</dbReference>
<dbReference type="Proteomes" id="UP000030746">
    <property type="component" value="Unassembled WGS sequence"/>
</dbReference>
<sequence length="960" mass="107238">MARPKENVILSEAFEQKCQREKEKLKVELKRNLKEDIIRLLTEEIHPDVNITDGVDVVPSHLLILKARAKRLFEIVKIDSDKYDSINKVNIPWSNCRRLEDFVKQLYYTENVNSLIDEIEDSLNHKTTKKIDDLNHNSCYSNHKNNTLNPTPESNSQNTGEIHLSDVHLTENVNTVENFNCNPVSICISVNEESRNGENVCEGKENISITDNNGSTSITKDNVSTSIAKDNVSTSIAKDNVSTSIAKDNVSTSVAADNVSTSIAADNVSTSVTDDNVSTSVTDDNVSTSVTDDNVSTLVTDNTNLPDLIKLSYSLSLPHQCCSILGEDLLRAFLQEMCCDCSLVVAGQQFKAHKFVFYFIFQKKCILAARSEYFEAMLGGQWRESDSQTIELEGINPGAVEQALLYLYGGVIDVIETCNVPDLLVVGDMYGMKGLKHISSFLIIKDYCHFFHKPCSSCLSLAGDALTLAVTYNLQDLQEKCIKWINRYFTKFWSSRSFASQHEDILTLCCDQLISQISEQNVVDMIMDSHKLQGNVPHVKWAEPILHLTSQLMTATIQFISNNFISIMGSKQFLGWEKGAAWNLSVLEDIFGQVIESVSPSNGCKIYQALLRLDEYNASLEDSSGREDLHEFIKYLLKKSETFLRVNIHQVTLTEDWAVLPETIRNKILSCASYVCFDSGNNMTRKRPPKLPSSRKTNISGAVIQSLRDDHEFKKKATSLNKNSTNSKKLISNSGSHTKSKQISNKTPVTSSASAANPSLPSTSRQNGHPKSGKSSKVIKKVGSIPKEEIGDSSKEVTHSYLRLKAAPSYHRQISWSPESDRIPSPSNTSPRITTKIPIFRSSSLSPFQERSRPRSPDTVSVTRYADTNQSLLATQSSQVKEADGLAEPVVLRKHKTLTDDMKERRWSSPAYTIISSDDSQLLKRSTSTMSSCLESRSIGRDSRTRLLPLFEVVFHQPSQ</sequence>
<dbReference type="InterPro" id="IPR000210">
    <property type="entry name" value="BTB/POZ_dom"/>
</dbReference>
<dbReference type="EMBL" id="KB202014">
    <property type="protein sequence ID" value="ESO92852.1"/>
    <property type="molecule type" value="Genomic_DNA"/>
</dbReference>
<dbReference type="PANTHER" id="PTHR22427:SF7">
    <property type="entry name" value="GH15728P"/>
    <property type="match status" value="1"/>
</dbReference>
<name>V4A822_LOTGI</name>
<dbReference type="HOGENOM" id="CLU_307825_0_0_1"/>
<evidence type="ECO:0000256" key="1">
    <source>
        <dbReference type="SAM" id="MobiDB-lite"/>
    </source>
</evidence>
<feature type="region of interest" description="Disordered" evidence="1">
    <location>
        <begin position="815"/>
        <end position="834"/>
    </location>
</feature>
<dbReference type="PROSITE" id="PS50097">
    <property type="entry name" value="BTB"/>
    <property type="match status" value="1"/>
</dbReference>
<feature type="compositionally biased region" description="Low complexity" evidence="1">
    <location>
        <begin position="750"/>
        <end position="764"/>
    </location>
</feature>
<accession>V4A822</accession>
<dbReference type="KEGG" id="lgi:LOTGIDRAFT_162329"/>
<proteinExistence type="predicted"/>
<dbReference type="RefSeq" id="XP_009056538.1">
    <property type="nucleotide sequence ID" value="XM_009058290.1"/>
</dbReference>
<evidence type="ECO:0000259" key="2">
    <source>
        <dbReference type="PROSITE" id="PS50097"/>
    </source>
</evidence>
<dbReference type="PANTHER" id="PTHR22427">
    <property type="entry name" value="GH15728P"/>
    <property type="match status" value="1"/>
</dbReference>